<comment type="caution">
    <text evidence="8">The sequence shown here is derived from an EMBL/GenBank/DDBJ whole genome shotgun (WGS) entry which is preliminary data.</text>
</comment>
<name>D5RM15_9PROT</name>
<dbReference type="EMBL" id="ADVL01000342">
    <property type="protein sequence ID" value="EFH11653.1"/>
    <property type="molecule type" value="Genomic_DNA"/>
</dbReference>
<reference evidence="8 9" key="1">
    <citation type="submission" date="2010-04" db="EMBL/GenBank/DDBJ databases">
        <authorList>
            <person name="Qin X."/>
            <person name="Bachman B."/>
            <person name="Battles P."/>
            <person name="Bell A."/>
            <person name="Bess C."/>
            <person name="Bickham C."/>
            <person name="Chaboub L."/>
            <person name="Chen D."/>
            <person name="Coyle M."/>
            <person name="Deiros D.R."/>
            <person name="Dinh H."/>
            <person name="Forbes L."/>
            <person name="Fowler G."/>
            <person name="Francisco L."/>
            <person name="Fu Q."/>
            <person name="Gubbala S."/>
            <person name="Hale W."/>
            <person name="Han Y."/>
            <person name="Hemphill L."/>
            <person name="Highlander S.K."/>
            <person name="Hirani K."/>
            <person name="Hogues M."/>
            <person name="Jackson L."/>
            <person name="Jakkamsetti A."/>
            <person name="Javaid M."/>
            <person name="Jiang H."/>
            <person name="Korchina V."/>
            <person name="Kovar C."/>
            <person name="Lara F."/>
            <person name="Lee S."/>
            <person name="Mata R."/>
            <person name="Mathew T."/>
            <person name="Moen C."/>
            <person name="Morales K."/>
            <person name="Munidasa M."/>
            <person name="Nazareth L."/>
            <person name="Ngo R."/>
            <person name="Nguyen L."/>
            <person name="Okwuonu G."/>
            <person name="Ongeri F."/>
            <person name="Patil S."/>
            <person name="Petrosino J."/>
            <person name="Pham C."/>
            <person name="Pham P."/>
            <person name="Pu L.-L."/>
            <person name="Puazo M."/>
            <person name="Raj R."/>
            <person name="Reid J."/>
            <person name="Rouhana J."/>
            <person name="Saada N."/>
            <person name="Shang Y."/>
            <person name="Simmons D."/>
            <person name="Thornton R."/>
            <person name="Warren J."/>
            <person name="Weissenberger G."/>
            <person name="Zhang J."/>
            <person name="Zhang L."/>
            <person name="Zhou C."/>
            <person name="Zhu D."/>
            <person name="Muzny D."/>
            <person name="Worley K."/>
            <person name="Gibbs R."/>
        </authorList>
    </citation>
    <scope>NUCLEOTIDE SEQUENCE [LARGE SCALE GENOMIC DNA]</scope>
    <source>
        <strain evidence="8 9">ATCC 49957</strain>
    </source>
</reference>
<comment type="similarity">
    <text evidence="2">Belongs to the FliQ/MopD/SpaQ family.</text>
</comment>
<evidence type="ECO:0000256" key="2">
    <source>
        <dbReference type="ARBA" id="ARBA00006156"/>
    </source>
</evidence>
<proteinExistence type="inferred from homology"/>
<dbReference type="GO" id="GO:0009306">
    <property type="term" value="P:protein secretion"/>
    <property type="evidence" value="ECO:0007669"/>
    <property type="project" value="InterPro"/>
</dbReference>
<evidence type="ECO:0000256" key="5">
    <source>
        <dbReference type="ARBA" id="ARBA00022989"/>
    </source>
</evidence>
<accession>D5RM15</accession>
<sequence>MVESDVIALAGQQALWTALLVGGPLLGILLAVGLVIAILQALTQVQEAALAFVPKLLALGLALLFGSSAALTALRSLTEGLFDQVVAVGGLR</sequence>
<feature type="transmembrane region" description="Helical" evidence="7">
    <location>
        <begin position="14"/>
        <end position="39"/>
    </location>
</feature>
<feature type="transmembrane region" description="Helical" evidence="7">
    <location>
        <begin position="51"/>
        <end position="74"/>
    </location>
</feature>
<dbReference type="InterPro" id="IPR002191">
    <property type="entry name" value="Bac_export_3"/>
</dbReference>
<evidence type="ECO:0000256" key="4">
    <source>
        <dbReference type="ARBA" id="ARBA00022692"/>
    </source>
</evidence>
<dbReference type="PANTHER" id="PTHR34040">
    <property type="entry name" value="FLAGELLAR BIOSYNTHETIC PROTEIN FLIQ"/>
    <property type="match status" value="1"/>
</dbReference>
<dbReference type="Proteomes" id="UP000005324">
    <property type="component" value="Unassembled WGS sequence"/>
</dbReference>
<keyword evidence="5 7" id="KW-1133">Transmembrane helix</keyword>
<dbReference type="PANTHER" id="PTHR34040:SF2">
    <property type="entry name" value="FLAGELLAR BIOSYNTHETIC PROTEIN FLIQ"/>
    <property type="match status" value="1"/>
</dbReference>
<dbReference type="PRINTS" id="PR00952">
    <property type="entry name" value="TYPE3IMQPROT"/>
</dbReference>
<evidence type="ECO:0000256" key="6">
    <source>
        <dbReference type="ARBA" id="ARBA00023136"/>
    </source>
</evidence>
<gene>
    <name evidence="8" type="primary">fliQ</name>
    <name evidence="8" type="ORF">HMPREF0731_2126</name>
</gene>
<evidence type="ECO:0000313" key="9">
    <source>
        <dbReference type="Proteomes" id="UP000005324"/>
    </source>
</evidence>
<keyword evidence="3" id="KW-1003">Cell membrane</keyword>
<dbReference type="PIRSF" id="PIRSF004669">
    <property type="entry name" value="FliQ"/>
    <property type="match status" value="1"/>
</dbReference>
<dbReference type="Pfam" id="PF01313">
    <property type="entry name" value="Bac_export_3"/>
    <property type="match status" value="1"/>
</dbReference>
<evidence type="ECO:0000313" key="8">
    <source>
        <dbReference type="EMBL" id="EFH11653.1"/>
    </source>
</evidence>
<dbReference type="RefSeq" id="WP_007004543.1">
    <property type="nucleotide sequence ID" value="NZ_GG770779.1"/>
</dbReference>
<evidence type="ECO:0000256" key="7">
    <source>
        <dbReference type="SAM" id="Phobius"/>
    </source>
</evidence>
<protein>
    <submittedName>
        <fullName evidence="8">Bacterial export protein, family 3</fullName>
    </submittedName>
</protein>
<dbReference type="GO" id="GO:0005886">
    <property type="term" value="C:plasma membrane"/>
    <property type="evidence" value="ECO:0007669"/>
    <property type="project" value="UniProtKB-SubCell"/>
</dbReference>
<evidence type="ECO:0000256" key="3">
    <source>
        <dbReference type="ARBA" id="ARBA00022475"/>
    </source>
</evidence>
<organism evidence="8 9">
    <name type="scientific">Pseudoroseomonas cervicalis ATCC 49957</name>
    <dbReference type="NCBI Taxonomy" id="525371"/>
    <lineage>
        <taxon>Bacteria</taxon>
        <taxon>Pseudomonadati</taxon>
        <taxon>Pseudomonadota</taxon>
        <taxon>Alphaproteobacteria</taxon>
        <taxon>Acetobacterales</taxon>
        <taxon>Roseomonadaceae</taxon>
        <taxon>Roseomonas</taxon>
    </lineage>
</organism>
<keyword evidence="4 7" id="KW-0812">Transmembrane</keyword>
<keyword evidence="6 7" id="KW-0472">Membrane</keyword>
<comment type="subcellular location">
    <subcellularLocation>
        <location evidence="1">Cell membrane</location>
        <topology evidence="1">Multi-pass membrane protein</topology>
    </subcellularLocation>
</comment>
<dbReference type="HOGENOM" id="CLU_164516_0_1_5"/>
<keyword evidence="9" id="KW-1185">Reference proteome</keyword>
<dbReference type="AlphaFoldDB" id="D5RM15"/>
<evidence type="ECO:0000256" key="1">
    <source>
        <dbReference type="ARBA" id="ARBA00004651"/>
    </source>
</evidence>